<evidence type="ECO:0000256" key="3">
    <source>
        <dbReference type="ARBA" id="ARBA00009263"/>
    </source>
</evidence>
<comment type="function">
    <text evidence="7">Catalyzes the conversion of GDP-D-mannose to GDP-4-dehydro-6-deoxy-D-mannose.</text>
</comment>
<dbReference type="Pfam" id="PF16363">
    <property type="entry name" value="GDP_Man_Dehyd"/>
    <property type="match status" value="1"/>
</dbReference>
<feature type="domain" description="NAD(P)-binding" evidence="8">
    <location>
        <begin position="5"/>
        <end position="305"/>
    </location>
</feature>
<dbReference type="PANTHER" id="PTHR43715">
    <property type="entry name" value="GDP-MANNOSE 4,6-DEHYDRATASE"/>
    <property type="match status" value="1"/>
</dbReference>
<keyword evidence="5" id="KW-0536">Nodulation</keyword>
<dbReference type="GO" id="GO:0008446">
    <property type="term" value="F:GDP-mannose 4,6-dehydratase activity"/>
    <property type="evidence" value="ECO:0007669"/>
    <property type="project" value="UniProtKB-EC"/>
</dbReference>
<comment type="similarity">
    <text evidence="3">Belongs to the NAD(P)-dependent epimerase/dehydratase family. GDP-mannose 4,6-dehydratase subfamily.</text>
</comment>
<sequence>MLKALIIGISGQDGSYLARHLLGLGYHVTGSSRNDRPFLNLDRLGLSDQVEMVRLDPTDTMAVTQLLERVRPDEVYALSGLTSVARSFADPAGAFAANAGATSAILEALRANRGIRCFFAGSSECFGDTQMPANCDTPFYPRSPYATAKAFTFWQVRTYRQAFDMHVSTGILFSHESPLRGADFVTRKIISSASRIARGSDERLSLGDISPIRDWGWAPDFVEAMHLMLRREQAEDFIIATGRSAPLAYLVERAFAVLGLDWRDHVDYRNDAPPTNIVRRSYADISATQDRLGWTARTDVDGVVDRLTQCEKAGEPG</sequence>
<name>A0A364NXT9_9PROT</name>
<dbReference type="InterPro" id="IPR016040">
    <property type="entry name" value="NAD(P)-bd_dom"/>
</dbReference>
<comment type="caution">
    <text evidence="9">The sequence shown here is derived from an EMBL/GenBank/DDBJ whole genome shotgun (WGS) entry which is preliminary data.</text>
</comment>
<evidence type="ECO:0000256" key="7">
    <source>
        <dbReference type="ARBA" id="ARBA00059383"/>
    </source>
</evidence>
<evidence type="ECO:0000313" key="10">
    <source>
        <dbReference type="Proteomes" id="UP000251075"/>
    </source>
</evidence>
<proteinExistence type="inferred from homology"/>
<dbReference type="GO" id="GO:0042351">
    <property type="term" value="P:'de novo' GDP-L-fucose biosynthetic process"/>
    <property type="evidence" value="ECO:0007669"/>
    <property type="project" value="TreeGrafter"/>
</dbReference>
<dbReference type="InterPro" id="IPR006368">
    <property type="entry name" value="GDP_Man_deHydtase"/>
</dbReference>
<dbReference type="EMBL" id="PGTO01000007">
    <property type="protein sequence ID" value="RAU21810.1"/>
    <property type="molecule type" value="Genomic_DNA"/>
</dbReference>
<evidence type="ECO:0000259" key="8">
    <source>
        <dbReference type="Pfam" id="PF16363"/>
    </source>
</evidence>
<keyword evidence="6" id="KW-0456">Lyase</keyword>
<evidence type="ECO:0000256" key="2">
    <source>
        <dbReference type="ARBA" id="ARBA00001937"/>
    </source>
</evidence>
<dbReference type="SUPFAM" id="SSF51735">
    <property type="entry name" value="NAD(P)-binding Rossmann-fold domains"/>
    <property type="match status" value="1"/>
</dbReference>
<dbReference type="Proteomes" id="UP000251075">
    <property type="component" value="Unassembled WGS sequence"/>
</dbReference>
<dbReference type="Gene3D" id="3.90.25.10">
    <property type="entry name" value="UDP-galactose 4-epimerase, domain 1"/>
    <property type="match status" value="1"/>
</dbReference>
<organism evidence="9 10">
    <name type="scientific">Paramagnetospirillum kuznetsovii</name>
    <dbReference type="NCBI Taxonomy" id="2053833"/>
    <lineage>
        <taxon>Bacteria</taxon>
        <taxon>Pseudomonadati</taxon>
        <taxon>Pseudomonadota</taxon>
        <taxon>Alphaproteobacteria</taxon>
        <taxon>Rhodospirillales</taxon>
        <taxon>Magnetospirillaceae</taxon>
        <taxon>Paramagnetospirillum</taxon>
    </lineage>
</organism>
<accession>A0A364NXT9</accession>
<evidence type="ECO:0000256" key="6">
    <source>
        <dbReference type="ARBA" id="ARBA00023239"/>
    </source>
</evidence>
<dbReference type="AlphaFoldDB" id="A0A364NXT9"/>
<comment type="cofactor">
    <cofactor evidence="2">
        <name>NADP(+)</name>
        <dbReference type="ChEBI" id="CHEBI:58349"/>
    </cofactor>
</comment>
<protein>
    <recommendedName>
        <fullName evidence="4">GDP-mannose 4,6-dehydratase</fullName>
        <ecNumber evidence="4">4.2.1.47</ecNumber>
    </recommendedName>
</protein>
<evidence type="ECO:0000256" key="1">
    <source>
        <dbReference type="ARBA" id="ARBA00000188"/>
    </source>
</evidence>
<evidence type="ECO:0000313" key="9">
    <source>
        <dbReference type="EMBL" id="RAU21810.1"/>
    </source>
</evidence>
<comment type="catalytic activity">
    <reaction evidence="1">
        <text>GDP-alpha-D-mannose = GDP-4-dehydro-alpha-D-rhamnose + H2O</text>
        <dbReference type="Rhea" id="RHEA:23820"/>
        <dbReference type="ChEBI" id="CHEBI:15377"/>
        <dbReference type="ChEBI" id="CHEBI:57527"/>
        <dbReference type="ChEBI" id="CHEBI:57964"/>
        <dbReference type="EC" id="4.2.1.47"/>
    </reaction>
</comment>
<evidence type="ECO:0000256" key="5">
    <source>
        <dbReference type="ARBA" id="ARBA00022458"/>
    </source>
</evidence>
<dbReference type="Gene3D" id="3.40.50.720">
    <property type="entry name" value="NAD(P)-binding Rossmann-like Domain"/>
    <property type="match status" value="1"/>
</dbReference>
<dbReference type="EC" id="4.2.1.47" evidence="4"/>
<dbReference type="RefSeq" id="WP_112144571.1">
    <property type="nucleotide sequence ID" value="NZ_PGTO01000007.1"/>
</dbReference>
<reference evidence="9 10" key="1">
    <citation type="submission" date="2017-11" db="EMBL/GenBank/DDBJ databases">
        <title>Draft genome sequence of magnetotactic bacterium Magnetospirillum kuznetsovii LBB-42.</title>
        <authorList>
            <person name="Grouzdev D.S."/>
            <person name="Rysina M.S."/>
            <person name="Baslerov R.V."/>
            <person name="Koziaeva V."/>
        </authorList>
    </citation>
    <scope>NUCLEOTIDE SEQUENCE [LARGE SCALE GENOMIC DNA]</scope>
    <source>
        <strain evidence="9 10">LBB-42</strain>
    </source>
</reference>
<gene>
    <name evidence="9" type="ORF">CU669_10915</name>
</gene>
<dbReference type="OrthoDB" id="9779041at2"/>
<keyword evidence="10" id="KW-1185">Reference proteome</keyword>
<dbReference type="InterPro" id="IPR036291">
    <property type="entry name" value="NAD(P)-bd_dom_sf"/>
</dbReference>
<dbReference type="PANTHER" id="PTHR43715:SF1">
    <property type="entry name" value="GDP-MANNOSE 4,6 DEHYDRATASE"/>
    <property type="match status" value="1"/>
</dbReference>
<evidence type="ECO:0000256" key="4">
    <source>
        <dbReference type="ARBA" id="ARBA00011989"/>
    </source>
</evidence>
<dbReference type="FunFam" id="3.40.50.720:FF:000924">
    <property type="entry name" value="GDP-mannose 4,6 dehydratase"/>
    <property type="match status" value="1"/>
</dbReference>